<dbReference type="PRINTS" id="PR01415">
    <property type="entry name" value="ANKYRIN"/>
</dbReference>
<dbReference type="InterPro" id="IPR007728">
    <property type="entry name" value="Pre-SET_dom"/>
</dbReference>
<evidence type="ECO:0000313" key="9">
    <source>
        <dbReference type="Proteomes" id="UP000001554"/>
    </source>
</evidence>
<feature type="domain" description="SET" evidence="7">
    <location>
        <begin position="1136"/>
        <end position="1253"/>
    </location>
</feature>
<feature type="compositionally biased region" description="Basic residues" evidence="6">
    <location>
        <begin position="233"/>
        <end position="244"/>
    </location>
</feature>
<dbReference type="SMART" id="SM00468">
    <property type="entry name" value="PreSET"/>
    <property type="match status" value="1"/>
</dbReference>
<feature type="compositionally biased region" description="Acidic residues" evidence="6">
    <location>
        <begin position="382"/>
        <end position="408"/>
    </location>
</feature>
<dbReference type="PROSITE" id="PS50867">
    <property type="entry name" value="PRE_SET"/>
    <property type="match status" value="1"/>
</dbReference>
<dbReference type="PROSITE" id="PS50297">
    <property type="entry name" value="ANK_REP_REGION"/>
    <property type="match status" value="5"/>
</dbReference>
<dbReference type="Pfam" id="PF13637">
    <property type="entry name" value="Ank_4"/>
    <property type="match status" value="1"/>
</dbReference>
<dbReference type="GO" id="GO:0046974">
    <property type="term" value="F:histone H3K9 methyltransferase activity"/>
    <property type="evidence" value="ECO:0000318"/>
    <property type="project" value="GO_Central"/>
</dbReference>
<dbReference type="InterPro" id="IPR001214">
    <property type="entry name" value="SET_dom"/>
</dbReference>
<keyword evidence="5" id="KW-0040">ANK repeat</keyword>
<dbReference type="CDD" id="cd10543">
    <property type="entry name" value="SET_EHMT"/>
    <property type="match status" value="1"/>
</dbReference>
<evidence type="ECO:0000259" key="7">
    <source>
        <dbReference type="PROSITE" id="PS50280"/>
    </source>
</evidence>
<sequence length="1297" mass="143353">MRTGLPLCIMAAEESQNPEIGEFATTSVALEYHQEGESGSNVTAVSTSVSAGSEVPDVEMSSNQETSTVQTRSAQKAATTEVMVSTRAKMTISPMKPGTSRASQQAEAKGVRNFTNIFTSVSQGTPSVGSTAVIASTSSDTGTPKYNLRGTPNMADSQPPGSQRSTRKRTARKSTQAGHHHTRVVTVEEAPPSGGESTTNTEHSSATSSEIGEEEGEQSEDLNGEESDTPSGRRLRRQRGRPRGTGHEISKQKKQQLLKTLQDALETMNSEQEGDREDEEATEKSSDSGSATNDVTASNMHDYIRTAKPPKPKSKTVKEMLQERRAEEKGLASYATIAPQAITIVTAEDVIDKVKSAQGAEPGQDTAAAEAEDDGKDKEGEVVEEMAVQEEVMADENEDEVFNEEDSNQEPLEKKEKVEEDGPSSAAAVNLRKKKNKRPIGFTYKKRKKPKRKNNGSSSDLSDASGHPSSSNASTPSRSGNGKENGQNQQTIWDMADIPHWLRPAPNRTAKVSAQQEIDKQFDMQFVNRSEPPLCSCKMEPPRHMDLKKNPGIYCMAIESCDGKLFGCRNLISKAQMVRPSSRVPFMGVCEQHRARMQKHQCCPGCGQFCTMGSFLQCSLGENIHHNFHRDCATKIGHDTYCPHCGEDATKAKPMFVAPPKQQPAALKEGAESPKADPPPKSTPSARMTVMEGVQEEEEDLTLPFHSVTLKNGGVISSAELPMGPGRELLEQALMSFEGDRPKKLRFFPKNLYLSAKQGELQKVLFMLADGFDPNYKFESNNKATAMHAAAEKGFTEIVHILIQAGGNIDATCEEMKTPLLMAAYNSQLAVVQYFIKAGANINQKDMEGLTCLHLAAKAGNLDICKYLLSTGSIDVNVQDEGGWNPMIWAAEHKHLDIVKLLLSRGADQNLRDNEENICLHWAAFSGSVDVAEVFLNAKCDINSINIHGDTPLHIASRENHYECVVLILSRGADVEIRNKENETPIDCAEVNSQVWMALQMNKKLKAVAAARAVRTEKILHRDISKGRENVPIPCINGVDDDHFPADFMYITESCETSTLSIDRNIIHLQGCHCEDDCSSNNCVCGQSSIKCWYDQDGCLLEEFNKIEPPLIFECNRTCNCWMNCRNRVVQAGLRLRLQLFRTKGMGWGVRTLQDIPRGTFVCEYIGEIISDAEADQREDDSYLFDLDNKEGEVYCLDARFYGNIARFINHLCEPNLIPVRVFVDHQDLRFPRIAFFTAKDVKAEEELGFDYGDKFWDIKSKYFSCHCAAEKCKHRRNDRGCQSQGESNGDVLDVEN</sequence>
<feature type="region of interest" description="Disordered" evidence="6">
    <location>
        <begin position="356"/>
        <end position="487"/>
    </location>
</feature>
<dbReference type="OrthoDB" id="5792673at2759"/>
<dbReference type="RefSeq" id="XP_035683485.1">
    <property type="nucleotide sequence ID" value="XM_035827592.1"/>
</dbReference>
<feature type="compositionally biased region" description="Basic residues" evidence="6">
    <location>
        <begin position="165"/>
        <end position="183"/>
    </location>
</feature>
<dbReference type="InterPro" id="IPR047762">
    <property type="entry name" value="EHMT_CRR"/>
</dbReference>
<feature type="compositionally biased region" description="Polar residues" evidence="6">
    <location>
        <begin position="287"/>
        <end position="299"/>
    </location>
</feature>
<evidence type="ECO:0000256" key="1">
    <source>
        <dbReference type="ARBA" id="ARBA00004286"/>
    </source>
</evidence>
<dbReference type="SUPFAM" id="SSF48403">
    <property type="entry name" value="Ankyrin repeat"/>
    <property type="match status" value="1"/>
</dbReference>
<evidence type="ECO:0000256" key="3">
    <source>
        <dbReference type="ARBA" id="ARBA00022603"/>
    </source>
</evidence>
<evidence type="ECO:0000259" key="8">
    <source>
        <dbReference type="PROSITE" id="PS50867"/>
    </source>
</evidence>
<feature type="repeat" description="ANK" evidence="5">
    <location>
        <begin position="948"/>
        <end position="980"/>
    </location>
</feature>
<evidence type="ECO:0000313" key="10">
    <source>
        <dbReference type="RefSeq" id="XP_035683485.1"/>
    </source>
</evidence>
<dbReference type="Proteomes" id="UP000001554">
    <property type="component" value="Chromosome 8"/>
</dbReference>
<evidence type="ECO:0000256" key="2">
    <source>
        <dbReference type="ARBA" id="ARBA00022454"/>
    </source>
</evidence>
<accession>A0A9J7LKM8</accession>
<dbReference type="GO" id="GO:0000122">
    <property type="term" value="P:negative regulation of transcription by RNA polymerase II"/>
    <property type="evidence" value="ECO:0000318"/>
    <property type="project" value="GO_Central"/>
</dbReference>
<feature type="repeat" description="ANK" evidence="5">
    <location>
        <begin position="815"/>
        <end position="847"/>
    </location>
</feature>
<feature type="repeat" description="ANK" evidence="5">
    <location>
        <begin position="782"/>
        <end position="814"/>
    </location>
</feature>
<organism evidence="9 10">
    <name type="scientific">Branchiostoma floridae</name>
    <name type="common">Florida lancelet</name>
    <name type="synonym">Amphioxus</name>
    <dbReference type="NCBI Taxonomy" id="7739"/>
    <lineage>
        <taxon>Eukaryota</taxon>
        <taxon>Metazoa</taxon>
        <taxon>Chordata</taxon>
        <taxon>Cephalochordata</taxon>
        <taxon>Leptocardii</taxon>
        <taxon>Amphioxiformes</taxon>
        <taxon>Branchiostomatidae</taxon>
        <taxon>Branchiostoma</taxon>
    </lineage>
</organism>
<dbReference type="FunFam" id="2.170.270.10:FF:000005">
    <property type="entry name" value="Euchromatic histone-lysine N-methyltransferase 2"/>
    <property type="match status" value="1"/>
</dbReference>
<dbReference type="SMART" id="SM00317">
    <property type="entry name" value="SET"/>
    <property type="match status" value="1"/>
</dbReference>
<keyword evidence="3" id="KW-0808">Transferase</keyword>
<dbReference type="GO" id="GO:0005634">
    <property type="term" value="C:nucleus"/>
    <property type="evidence" value="ECO:0000318"/>
    <property type="project" value="GO_Central"/>
</dbReference>
<dbReference type="GO" id="GO:0032259">
    <property type="term" value="P:methylation"/>
    <property type="evidence" value="ECO:0007669"/>
    <property type="project" value="UniProtKB-KW"/>
</dbReference>
<dbReference type="GO" id="GO:0000785">
    <property type="term" value="C:chromatin"/>
    <property type="evidence" value="ECO:0000318"/>
    <property type="project" value="GO_Central"/>
</dbReference>
<dbReference type="PANTHER" id="PTHR46307:SF4">
    <property type="entry name" value="G9A, ISOFORM B"/>
    <property type="match status" value="1"/>
</dbReference>
<evidence type="ECO:0000256" key="6">
    <source>
        <dbReference type="SAM" id="MobiDB-lite"/>
    </source>
</evidence>
<protein>
    <submittedName>
        <fullName evidence="10">Histone-lysine N-methyltransferase EHMT2-like</fullName>
    </submittedName>
</protein>
<gene>
    <name evidence="10" type="primary">LOC118420693</name>
</gene>
<dbReference type="InterPro" id="IPR046341">
    <property type="entry name" value="SET_dom_sf"/>
</dbReference>
<keyword evidence="9" id="KW-1185">Reference proteome</keyword>
<dbReference type="GeneID" id="118420693"/>
<reference evidence="9" key="2">
    <citation type="journal article" date="2020" name="Nat. Ecol. Evol.">
        <title>Deeply conserved synteny resolves early events in vertebrate evolution.</title>
        <authorList>
            <person name="Simakov O."/>
            <person name="Marletaz F."/>
            <person name="Yue J.X."/>
            <person name="O'Connell B."/>
            <person name="Jenkins J."/>
            <person name="Brandt A."/>
            <person name="Calef R."/>
            <person name="Tung C.H."/>
            <person name="Huang T.K."/>
            <person name="Schmutz J."/>
            <person name="Satoh N."/>
            <person name="Yu J.K."/>
            <person name="Putnam N.H."/>
            <person name="Green R.E."/>
            <person name="Rokhsar D.S."/>
        </authorList>
    </citation>
    <scope>NUCLEOTIDE SEQUENCE [LARGE SCALE GENOMIC DNA]</scope>
    <source>
        <strain evidence="9">S238N-H82</strain>
    </source>
</reference>
<feature type="repeat" description="ANK" evidence="5">
    <location>
        <begin position="848"/>
        <end position="873"/>
    </location>
</feature>
<feature type="compositionally biased region" description="Acidic residues" evidence="6">
    <location>
        <begin position="211"/>
        <end position="228"/>
    </location>
</feature>
<dbReference type="Pfam" id="PF00023">
    <property type="entry name" value="Ank"/>
    <property type="match status" value="2"/>
</dbReference>
<dbReference type="PANTHER" id="PTHR46307">
    <property type="entry name" value="G9A, ISOFORM B"/>
    <property type="match status" value="1"/>
</dbReference>
<keyword evidence="2" id="KW-0158">Chromosome</keyword>
<dbReference type="Gene3D" id="2.170.270.10">
    <property type="entry name" value="SET domain"/>
    <property type="match status" value="1"/>
</dbReference>
<keyword evidence="4" id="KW-0949">S-adenosyl-L-methionine</keyword>
<keyword evidence="3" id="KW-0489">Methyltransferase</keyword>
<feature type="compositionally biased region" description="Low complexity" evidence="6">
    <location>
        <begin position="462"/>
        <end position="480"/>
    </location>
</feature>
<feature type="repeat" description="ANK" evidence="5">
    <location>
        <begin position="882"/>
        <end position="914"/>
    </location>
</feature>
<proteinExistence type="predicted"/>
<feature type="compositionally biased region" description="Acidic residues" evidence="6">
    <location>
        <begin position="272"/>
        <end position="281"/>
    </location>
</feature>
<dbReference type="GO" id="GO:0008270">
    <property type="term" value="F:zinc ion binding"/>
    <property type="evidence" value="ECO:0007669"/>
    <property type="project" value="InterPro"/>
</dbReference>
<dbReference type="KEGG" id="bfo:118420693"/>
<reference evidence="10" key="3">
    <citation type="submission" date="2025-08" db="UniProtKB">
        <authorList>
            <consortium name="RefSeq"/>
        </authorList>
    </citation>
    <scope>IDENTIFICATION</scope>
</reference>
<comment type="subcellular location">
    <subcellularLocation>
        <location evidence="1">Chromosome</location>
    </subcellularLocation>
</comment>
<evidence type="ECO:0000256" key="5">
    <source>
        <dbReference type="PROSITE-ProRule" id="PRU00023"/>
    </source>
</evidence>
<feature type="compositionally biased region" description="Basic residues" evidence="6">
    <location>
        <begin position="431"/>
        <end position="454"/>
    </location>
</feature>
<reference evidence="10" key="1">
    <citation type="journal article" date="2016" name="Genome Biol. Evol.">
        <title>Conserved non-coding elements in the most distant genera of cephalochordates: the Goldilocks principle.</title>
        <authorList>
            <person name="Yue J.X."/>
            <person name="Kozmikova I."/>
            <person name="Ono H."/>
            <person name="Nossa C.W."/>
            <person name="Kozmik Z."/>
            <person name="Putnam N.H."/>
            <person name="Yu J.K."/>
            <person name="Holland L.Z."/>
        </authorList>
    </citation>
    <scope>NUCLEOTIDE SEQUENCE</scope>
</reference>
<dbReference type="PROSITE" id="PS50280">
    <property type="entry name" value="SET"/>
    <property type="match status" value="1"/>
</dbReference>
<dbReference type="Pfam" id="PF12796">
    <property type="entry name" value="Ank_2"/>
    <property type="match status" value="1"/>
</dbReference>
<dbReference type="Gene3D" id="1.25.40.20">
    <property type="entry name" value="Ankyrin repeat-containing domain"/>
    <property type="match status" value="1"/>
</dbReference>
<feature type="region of interest" description="Disordered" evidence="6">
    <location>
        <begin position="53"/>
        <end position="80"/>
    </location>
</feature>
<dbReference type="Pfam" id="PF05033">
    <property type="entry name" value="Pre-SET"/>
    <property type="match status" value="1"/>
</dbReference>
<dbReference type="InterPro" id="IPR043550">
    <property type="entry name" value="EHMT1/EHMT2"/>
</dbReference>
<evidence type="ECO:0000256" key="4">
    <source>
        <dbReference type="ARBA" id="ARBA00022691"/>
    </source>
</evidence>
<dbReference type="GO" id="GO:0002039">
    <property type="term" value="F:p53 binding"/>
    <property type="evidence" value="ECO:0007669"/>
    <property type="project" value="InterPro"/>
</dbReference>
<dbReference type="InterPro" id="IPR002110">
    <property type="entry name" value="Ankyrin_rpt"/>
</dbReference>
<feature type="region of interest" description="Disordered" evidence="6">
    <location>
        <begin position="134"/>
        <end position="324"/>
    </location>
</feature>
<feature type="region of interest" description="Disordered" evidence="6">
    <location>
        <begin position="659"/>
        <end position="686"/>
    </location>
</feature>
<dbReference type="OMA" id="RENCHCE"/>
<feature type="compositionally biased region" description="Basic and acidic residues" evidence="6">
    <location>
        <begin position="411"/>
        <end position="420"/>
    </location>
</feature>
<name>A0A9J7LKM8_BRAFL</name>
<dbReference type="InterPro" id="IPR036770">
    <property type="entry name" value="Ankyrin_rpt-contain_sf"/>
</dbReference>
<feature type="compositionally biased region" description="Polar residues" evidence="6">
    <location>
        <begin position="134"/>
        <end position="144"/>
    </location>
</feature>
<dbReference type="Pfam" id="PF00856">
    <property type="entry name" value="SET"/>
    <property type="match status" value="1"/>
</dbReference>
<dbReference type="GO" id="GO:0040029">
    <property type="term" value="P:epigenetic regulation of gene expression"/>
    <property type="evidence" value="ECO:0000318"/>
    <property type="project" value="GO_Central"/>
</dbReference>
<dbReference type="SMART" id="SM00248">
    <property type="entry name" value="ANK"/>
    <property type="match status" value="6"/>
</dbReference>
<feature type="compositionally biased region" description="Polar residues" evidence="6">
    <location>
        <begin position="60"/>
        <end position="78"/>
    </location>
</feature>
<dbReference type="Pfam" id="PF21533">
    <property type="entry name" value="EHMT1-2_CRR"/>
    <property type="match status" value="1"/>
</dbReference>
<dbReference type="CDD" id="cd20905">
    <property type="entry name" value="EHMT_ZBD"/>
    <property type="match status" value="1"/>
</dbReference>
<dbReference type="SUPFAM" id="SSF82199">
    <property type="entry name" value="SET domain"/>
    <property type="match status" value="1"/>
</dbReference>
<dbReference type="PROSITE" id="PS50088">
    <property type="entry name" value="ANK_REPEAT"/>
    <property type="match status" value="5"/>
</dbReference>
<feature type="domain" description="Pre-SET" evidence="8">
    <location>
        <begin position="1070"/>
        <end position="1133"/>
    </location>
</feature>